<dbReference type="Proteomes" id="UP000253769">
    <property type="component" value="Unassembled WGS sequence"/>
</dbReference>
<dbReference type="Gene3D" id="1.10.10.10">
    <property type="entry name" value="Winged helix-like DNA-binding domain superfamily/Winged helix DNA-binding domain"/>
    <property type="match status" value="1"/>
</dbReference>
<evidence type="ECO:0000313" key="7">
    <source>
        <dbReference type="Proteomes" id="UP000253769"/>
    </source>
</evidence>
<dbReference type="InterPro" id="IPR000847">
    <property type="entry name" value="LysR_HTH_N"/>
</dbReference>
<accession>A0A369WCP5</accession>
<dbReference type="Gene3D" id="3.40.190.290">
    <property type="match status" value="1"/>
</dbReference>
<gene>
    <name evidence="6" type="ORF">DV711_15175</name>
</gene>
<sequence length="309" mass="34430">MNAKQLNAFRAVMLSGSMVGAAKMLFVSQPAITRLIKDLEDSCGFELFERRNGRLFATPEGHALYQEVKRHFLGLDNLAQMAAQIRMNKTGRLRVASMPALAHSILPSTLSRFLRDRPDVSMTLTPGSTLEVAKLVAAQQFDLGVVMLPIDSSDVRFGPCFRVDCRVVMPNDHPLTALDQIEPIHLDDQPFVAIGHENTLTRYRIDATFAAAGIRPRADLETPLYITAQALVREGQGVSIIDPYTANLFEQQGGSSRPFNPAIPFYFGFIFPLHRQPSTLAEQFIEVFIEQSKSLFPLHPADPDHIDLR</sequence>
<keyword evidence="2" id="KW-0805">Transcription regulation</keyword>
<dbReference type="OrthoDB" id="6624490at2"/>
<dbReference type="EMBL" id="QQOH01000004">
    <property type="protein sequence ID" value="RDE18949.1"/>
    <property type="molecule type" value="Genomic_DNA"/>
</dbReference>
<dbReference type="InterPro" id="IPR036390">
    <property type="entry name" value="WH_DNA-bd_sf"/>
</dbReference>
<evidence type="ECO:0000256" key="1">
    <source>
        <dbReference type="ARBA" id="ARBA00009437"/>
    </source>
</evidence>
<dbReference type="InterPro" id="IPR036388">
    <property type="entry name" value="WH-like_DNA-bd_sf"/>
</dbReference>
<dbReference type="GO" id="GO:0043565">
    <property type="term" value="F:sequence-specific DNA binding"/>
    <property type="evidence" value="ECO:0007669"/>
    <property type="project" value="TreeGrafter"/>
</dbReference>
<reference evidence="6 7" key="1">
    <citation type="submission" date="2018-07" db="EMBL/GenBank/DDBJ databases">
        <title>Motiliproteus coralliicola sp. nov., a bacterium isolated from Coral.</title>
        <authorList>
            <person name="Wang G."/>
        </authorList>
    </citation>
    <scope>NUCLEOTIDE SEQUENCE [LARGE SCALE GENOMIC DNA]</scope>
    <source>
        <strain evidence="6 7">C34</strain>
    </source>
</reference>
<feature type="domain" description="HTH lysR-type" evidence="5">
    <location>
        <begin position="1"/>
        <end position="58"/>
    </location>
</feature>
<dbReference type="InterPro" id="IPR037424">
    <property type="entry name" value="NocR_PBP2"/>
</dbReference>
<evidence type="ECO:0000313" key="6">
    <source>
        <dbReference type="EMBL" id="RDE18949.1"/>
    </source>
</evidence>
<comment type="similarity">
    <text evidence="1">Belongs to the LysR transcriptional regulatory family.</text>
</comment>
<evidence type="ECO:0000256" key="4">
    <source>
        <dbReference type="ARBA" id="ARBA00023163"/>
    </source>
</evidence>
<name>A0A369WCP5_9GAMM</name>
<keyword evidence="3" id="KW-0238">DNA-binding</keyword>
<dbReference type="RefSeq" id="WP_114696566.1">
    <property type="nucleotide sequence ID" value="NZ_QQOH01000004.1"/>
</dbReference>
<dbReference type="PRINTS" id="PR00039">
    <property type="entry name" value="HTHLYSR"/>
</dbReference>
<proteinExistence type="inferred from homology"/>
<dbReference type="PANTHER" id="PTHR30427:SF1">
    <property type="entry name" value="TRANSCRIPTIONAL ACTIVATOR PROTEIN LYSR"/>
    <property type="match status" value="1"/>
</dbReference>
<dbReference type="AlphaFoldDB" id="A0A369WCP5"/>
<protein>
    <submittedName>
        <fullName evidence="6">LysR family transcriptional regulator</fullName>
    </submittedName>
</protein>
<dbReference type="Pfam" id="PF03466">
    <property type="entry name" value="LysR_substrate"/>
    <property type="match status" value="1"/>
</dbReference>
<keyword evidence="7" id="KW-1185">Reference proteome</keyword>
<dbReference type="GO" id="GO:0003700">
    <property type="term" value="F:DNA-binding transcription factor activity"/>
    <property type="evidence" value="ECO:0007669"/>
    <property type="project" value="InterPro"/>
</dbReference>
<dbReference type="Pfam" id="PF00126">
    <property type="entry name" value="HTH_1"/>
    <property type="match status" value="1"/>
</dbReference>
<dbReference type="PROSITE" id="PS50931">
    <property type="entry name" value="HTH_LYSR"/>
    <property type="match status" value="1"/>
</dbReference>
<dbReference type="CDD" id="cd08415">
    <property type="entry name" value="PBP2_LysR_opines_like"/>
    <property type="match status" value="1"/>
</dbReference>
<evidence type="ECO:0000256" key="2">
    <source>
        <dbReference type="ARBA" id="ARBA00023015"/>
    </source>
</evidence>
<keyword evidence="4" id="KW-0804">Transcription</keyword>
<dbReference type="PANTHER" id="PTHR30427">
    <property type="entry name" value="TRANSCRIPTIONAL ACTIVATOR PROTEIN LYSR"/>
    <property type="match status" value="1"/>
</dbReference>
<dbReference type="SUPFAM" id="SSF53850">
    <property type="entry name" value="Periplasmic binding protein-like II"/>
    <property type="match status" value="1"/>
</dbReference>
<dbReference type="GO" id="GO:0010628">
    <property type="term" value="P:positive regulation of gene expression"/>
    <property type="evidence" value="ECO:0007669"/>
    <property type="project" value="TreeGrafter"/>
</dbReference>
<dbReference type="SUPFAM" id="SSF46785">
    <property type="entry name" value="Winged helix' DNA-binding domain"/>
    <property type="match status" value="1"/>
</dbReference>
<evidence type="ECO:0000259" key="5">
    <source>
        <dbReference type="PROSITE" id="PS50931"/>
    </source>
</evidence>
<comment type="caution">
    <text evidence="6">The sequence shown here is derived from an EMBL/GenBank/DDBJ whole genome shotgun (WGS) entry which is preliminary data.</text>
</comment>
<organism evidence="6 7">
    <name type="scientific">Motiliproteus coralliicola</name>
    <dbReference type="NCBI Taxonomy" id="2283196"/>
    <lineage>
        <taxon>Bacteria</taxon>
        <taxon>Pseudomonadati</taxon>
        <taxon>Pseudomonadota</taxon>
        <taxon>Gammaproteobacteria</taxon>
        <taxon>Oceanospirillales</taxon>
        <taxon>Oceanospirillaceae</taxon>
        <taxon>Motiliproteus</taxon>
    </lineage>
</organism>
<dbReference type="InterPro" id="IPR005119">
    <property type="entry name" value="LysR_subst-bd"/>
</dbReference>
<evidence type="ECO:0000256" key="3">
    <source>
        <dbReference type="ARBA" id="ARBA00023125"/>
    </source>
</evidence>